<evidence type="ECO:0000313" key="4">
    <source>
        <dbReference type="EMBL" id="KAB8027391.1"/>
    </source>
</evidence>
<dbReference type="InterPro" id="IPR001932">
    <property type="entry name" value="PPM-type_phosphatase-like_dom"/>
</dbReference>
<gene>
    <name evidence="4" type="ORF">GCL57_14440</name>
</gene>
<feature type="transmembrane region" description="Helical" evidence="2">
    <location>
        <begin position="12"/>
        <end position="34"/>
    </location>
</feature>
<name>A0A833JA63_9BACT</name>
<evidence type="ECO:0000259" key="3">
    <source>
        <dbReference type="SMART" id="SM00331"/>
    </source>
</evidence>
<dbReference type="InterPro" id="IPR036457">
    <property type="entry name" value="PPM-type-like_dom_sf"/>
</dbReference>
<evidence type="ECO:0000256" key="1">
    <source>
        <dbReference type="ARBA" id="ARBA00022801"/>
    </source>
</evidence>
<dbReference type="AlphaFoldDB" id="A0A833JA63"/>
<keyword evidence="2" id="KW-1133">Transmembrane helix</keyword>
<dbReference type="Proteomes" id="UP000442694">
    <property type="component" value="Unassembled WGS sequence"/>
</dbReference>
<dbReference type="GO" id="GO:0016791">
    <property type="term" value="F:phosphatase activity"/>
    <property type="evidence" value="ECO:0007669"/>
    <property type="project" value="TreeGrafter"/>
</dbReference>
<dbReference type="Gene3D" id="3.60.40.10">
    <property type="entry name" value="PPM-type phosphatase domain"/>
    <property type="match status" value="1"/>
</dbReference>
<keyword evidence="2" id="KW-0812">Transmembrane</keyword>
<feature type="transmembrane region" description="Helical" evidence="2">
    <location>
        <begin position="190"/>
        <end position="208"/>
    </location>
</feature>
<sequence>MSEKIINIRLPLTVKIASSLIFIIFFVVSIYTYFDIKRTRTQMELDAKKNTLAAFTSAIPIIENGIWGLDITLIETTLKQVLKNPIVDSVLVFDESGKVFATFDKDADGRSYSLNNYLNDNDIQNINTKKENSIFEKKIKKEEKVIIATALYSKENHLRKETIFKIGYFVMTYSTQNITEIINETITKSILLSFLLGVVIIITSFLYIRQLIILPLTELEKSSLKIAKNEFIQTKKRKSYIGEDEIDSLINNFNLMVIQIIKFIAEQKEQQRMANELEMARIVQESLIPNAKNLRVGHFELSSYFKAASECGGDWWHFYPLANKKILIMLGDVTGHGTPSGMLTAAVKGYCDSIYSKNEINPAKILEELDIVVRLSGDKNRLMTMFAAIISPIDETITFANAAHNFPFLIKKDSDKNQINITTLVINGKRLGYLNKNLDEKEIIYEVNTKKFSTGDILFVFSDGLVEAKNKDKQEYSERRLRKLLTKFETKNTSEMIEEISLDLKNFAQDEIFDDDVSFVFCKMCSDEDTSYSHEMLKYFEKDKNKSLDSDKFLKNVS</sequence>
<accession>A0A833JA63</accession>
<organism evidence="4 5">
    <name type="scientific">Fluviispira multicolorata</name>
    <dbReference type="NCBI Taxonomy" id="2654512"/>
    <lineage>
        <taxon>Bacteria</taxon>
        <taxon>Pseudomonadati</taxon>
        <taxon>Bdellovibrionota</taxon>
        <taxon>Oligoflexia</taxon>
        <taxon>Silvanigrellales</taxon>
        <taxon>Silvanigrellaceae</taxon>
        <taxon>Fluviispira</taxon>
    </lineage>
</organism>
<reference evidence="4 5" key="1">
    <citation type="submission" date="2019-10" db="EMBL/GenBank/DDBJ databases">
        <title>New genus of Silvanigrellaceae.</title>
        <authorList>
            <person name="Pitt A."/>
            <person name="Hahn M.W."/>
        </authorList>
    </citation>
    <scope>NUCLEOTIDE SEQUENCE [LARGE SCALE GENOMIC DNA]</scope>
    <source>
        <strain evidence="4 5">33A1-SZDP</strain>
    </source>
</reference>
<dbReference type="PANTHER" id="PTHR43156">
    <property type="entry name" value="STAGE II SPORULATION PROTEIN E-RELATED"/>
    <property type="match status" value="1"/>
</dbReference>
<dbReference type="RefSeq" id="WP_152214062.1">
    <property type="nucleotide sequence ID" value="NZ_WFLN01000012.1"/>
</dbReference>
<protein>
    <submittedName>
        <fullName evidence="4">SpoIIE family protein phosphatase</fullName>
    </submittedName>
</protein>
<dbReference type="PANTHER" id="PTHR43156:SF2">
    <property type="entry name" value="STAGE II SPORULATION PROTEIN E"/>
    <property type="match status" value="1"/>
</dbReference>
<dbReference type="InterPro" id="IPR052016">
    <property type="entry name" value="Bact_Sigma-Reg"/>
</dbReference>
<evidence type="ECO:0000256" key="2">
    <source>
        <dbReference type="SAM" id="Phobius"/>
    </source>
</evidence>
<keyword evidence="5" id="KW-1185">Reference proteome</keyword>
<dbReference type="Gene3D" id="6.10.340.10">
    <property type="match status" value="1"/>
</dbReference>
<keyword evidence="2" id="KW-0472">Membrane</keyword>
<dbReference type="EMBL" id="WFLN01000012">
    <property type="protein sequence ID" value="KAB8027391.1"/>
    <property type="molecule type" value="Genomic_DNA"/>
</dbReference>
<dbReference type="SMART" id="SM00331">
    <property type="entry name" value="PP2C_SIG"/>
    <property type="match status" value="1"/>
</dbReference>
<proteinExistence type="predicted"/>
<comment type="caution">
    <text evidence="4">The sequence shown here is derived from an EMBL/GenBank/DDBJ whole genome shotgun (WGS) entry which is preliminary data.</text>
</comment>
<feature type="domain" description="PPM-type phosphatase" evidence="3">
    <location>
        <begin position="296"/>
        <end position="524"/>
    </location>
</feature>
<evidence type="ECO:0000313" key="5">
    <source>
        <dbReference type="Proteomes" id="UP000442694"/>
    </source>
</evidence>
<dbReference type="Pfam" id="PF07228">
    <property type="entry name" value="SpoIIE"/>
    <property type="match status" value="1"/>
</dbReference>
<keyword evidence="1" id="KW-0378">Hydrolase</keyword>